<feature type="compositionally biased region" description="Low complexity" evidence="1">
    <location>
        <begin position="673"/>
        <end position="684"/>
    </location>
</feature>
<name>A0ABQ5I6M7_9ASTR</name>
<feature type="compositionally biased region" description="Basic and acidic residues" evidence="1">
    <location>
        <begin position="663"/>
        <end position="672"/>
    </location>
</feature>
<feature type="region of interest" description="Disordered" evidence="1">
    <location>
        <begin position="301"/>
        <end position="412"/>
    </location>
</feature>
<proteinExistence type="predicted"/>
<gene>
    <name evidence="2" type="ORF">Tco_1091283</name>
</gene>
<organism evidence="2 3">
    <name type="scientific">Tanacetum coccineum</name>
    <dbReference type="NCBI Taxonomy" id="301880"/>
    <lineage>
        <taxon>Eukaryota</taxon>
        <taxon>Viridiplantae</taxon>
        <taxon>Streptophyta</taxon>
        <taxon>Embryophyta</taxon>
        <taxon>Tracheophyta</taxon>
        <taxon>Spermatophyta</taxon>
        <taxon>Magnoliopsida</taxon>
        <taxon>eudicotyledons</taxon>
        <taxon>Gunneridae</taxon>
        <taxon>Pentapetalae</taxon>
        <taxon>asterids</taxon>
        <taxon>campanulids</taxon>
        <taxon>Asterales</taxon>
        <taxon>Asteraceae</taxon>
        <taxon>Asteroideae</taxon>
        <taxon>Anthemideae</taxon>
        <taxon>Anthemidinae</taxon>
        <taxon>Tanacetum</taxon>
    </lineage>
</organism>
<feature type="compositionally biased region" description="Acidic residues" evidence="1">
    <location>
        <begin position="323"/>
        <end position="373"/>
    </location>
</feature>
<evidence type="ECO:0000313" key="2">
    <source>
        <dbReference type="EMBL" id="GJT95765.1"/>
    </source>
</evidence>
<keyword evidence="3" id="KW-1185">Reference proteome</keyword>
<comment type="caution">
    <text evidence="2">The sequence shown here is derived from an EMBL/GenBank/DDBJ whole genome shotgun (WGS) entry which is preliminary data.</text>
</comment>
<evidence type="ECO:0000256" key="1">
    <source>
        <dbReference type="SAM" id="MobiDB-lite"/>
    </source>
</evidence>
<dbReference type="Proteomes" id="UP001151760">
    <property type="component" value="Unassembled WGS sequence"/>
</dbReference>
<feature type="region of interest" description="Disordered" evidence="1">
    <location>
        <begin position="645"/>
        <end position="684"/>
    </location>
</feature>
<reference evidence="2" key="1">
    <citation type="journal article" date="2022" name="Int. J. Mol. Sci.">
        <title>Draft Genome of Tanacetum Coccineum: Genomic Comparison of Closely Related Tanacetum-Family Plants.</title>
        <authorList>
            <person name="Yamashiro T."/>
            <person name="Shiraishi A."/>
            <person name="Nakayama K."/>
            <person name="Satake H."/>
        </authorList>
    </citation>
    <scope>NUCLEOTIDE SEQUENCE</scope>
</reference>
<evidence type="ECO:0008006" key="4">
    <source>
        <dbReference type="Google" id="ProtNLM"/>
    </source>
</evidence>
<sequence length="722" mass="82898">MNTTKEQQKELDDALVAPENRLKIGKSNLRLSSNLKSKEPTIQVVLDALKLTPFYNAFEISADVPEIYMQEFWVTVTRHHSSLRFKLDGKSHTVNVDNFRDMLKICPKLPGQKFEEPPLEEDILSFIRDLGHTGEIKFLSDVNVNHMHQPWRSFAAIINKCLSGKTTALESLRLSRAQILWGMYHNKQVDYVYLLWEDLVFQVENKNSKKNNDMYYPRFTKVIVDYFMAKDQAIPRRNKMFWHYARDDFMFTTIRVISKHKDTQEYGAILPQHLTNQAMLESLRATWTYHAYVDGVDIQSKEGGRGGASVEQQQTVSGTNEGAGEDDEENDEHDSEDDNDEHDSANDNDDEDDDQEKVNDQEEEKVNDDDEVSSDQKVSTPPDYEITNEGENQEDDDNVVGGEKEDEEDEELYGGLDRNLIKRRCIDSILNPNIQSDIPVNVSVSATTDTPYSDTTIPQLPIQIIQPQTTKHMIPQQQLFQQQLCQKSPTLHLYLMLDTVNVVVQLQFNKLREEAQAENGKFLKQIHSNIKAYEDSRIDFKAQVSKIMPKVEKYVTESLGDEVLARSSIQPQTSYDAAASFSEFELKKILIDKIEEKQSMNRSDIQKNLYNTLIELYNLRKGPLCFILGIVVTLREDVMDQDKQKCRKKPSCGSNRYMRRRSGKEESSKEATQKGSKSTSSSKGASLDLNQIIRQVSLLMQRSMVQRVDDLEEPHCIKSSLT</sequence>
<protein>
    <recommendedName>
        <fullName evidence="4">Monodehydroascorbate reductase</fullName>
    </recommendedName>
</protein>
<reference evidence="2" key="2">
    <citation type="submission" date="2022-01" db="EMBL/GenBank/DDBJ databases">
        <authorList>
            <person name="Yamashiro T."/>
            <person name="Shiraishi A."/>
            <person name="Satake H."/>
            <person name="Nakayama K."/>
        </authorList>
    </citation>
    <scope>NUCLEOTIDE SEQUENCE</scope>
</reference>
<feature type="compositionally biased region" description="Acidic residues" evidence="1">
    <location>
        <begin position="386"/>
        <end position="412"/>
    </location>
</feature>
<evidence type="ECO:0000313" key="3">
    <source>
        <dbReference type="Proteomes" id="UP001151760"/>
    </source>
</evidence>
<accession>A0ABQ5I6M7</accession>
<feature type="compositionally biased region" description="Polar residues" evidence="1">
    <location>
        <begin position="310"/>
        <end position="319"/>
    </location>
</feature>
<dbReference type="EMBL" id="BQNB010020420">
    <property type="protein sequence ID" value="GJT95765.1"/>
    <property type="molecule type" value="Genomic_DNA"/>
</dbReference>